<dbReference type="GO" id="GO:0017124">
    <property type="term" value="F:SH3 domain binding"/>
    <property type="evidence" value="ECO:0007669"/>
    <property type="project" value="UniProtKB-KW"/>
</dbReference>
<dbReference type="GO" id="GO:0031902">
    <property type="term" value="C:late endosome membrane"/>
    <property type="evidence" value="ECO:0007669"/>
    <property type="project" value="UniProtKB-SubCell"/>
</dbReference>
<dbReference type="AlphaFoldDB" id="A0A1L8DCH4"/>
<proteinExistence type="inferred from homology"/>
<accession>A0A1L8DCH4</accession>
<evidence type="ECO:0000313" key="17">
    <source>
        <dbReference type="EMBL" id="JAV04085.1"/>
    </source>
</evidence>
<keyword evidence="5" id="KW-0813">Transport</keyword>
<dbReference type="GO" id="GO:0015031">
    <property type="term" value="P:protein transport"/>
    <property type="evidence" value="ECO:0007669"/>
    <property type="project" value="UniProtKB-KW"/>
</dbReference>
<evidence type="ECO:0000256" key="3">
    <source>
        <dbReference type="ARBA" id="ARBA00010432"/>
    </source>
</evidence>
<dbReference type="PANTHER" id="PTHR31612">
    <property type="entry name" value="MULTIVESICULAR BODY SUBUNIT 12A"/>
    <property type="match status" value="1"/>
</dbReference>
<evidence type="ECO:0000256" key="7">
    <source>
        <dbReference type="ARBA" id="ARBA00022753"/>
    </source>
</evidence>
<dbReference type="GO" id="GO:0019075">
    <property type="term" value="P:virus maturation"/>
    <property type="evidence" value="ECO:0007669"/>
    <property type="project" value="TreeGrafter"/>
</dbReference>
<dbReference type="GO" id="GO:0042058">
    <property type="term" value="P:regulation of epidermal growth factor receptor signaling pathway"/>
    <property type="evidence" value="ECO:0007669"/>
    <property type="project" value="TreeGrafter"/>
</dbReference>
<reference evidence="17" key="1">
    <citation type="submission" date="2016-12" db="EMBL/GenBank/DDBJ databases">
        <title>An insight into the sialome and mialome of the sand fly, Nyssomyia neivai.</title>
        <authorList>
            <person name="Sebastian V."/>
            <person name="Goulart T.M."/>
            <person name="Oliveira W."/>
            <person name="Calvo E."/>
            <person name="Oliveira L.F."/>
            <person name="Pinto M.C."/>
            <person name="Rosselino A.M."/>
            <person name="Ribeiro J.M."/>
        </authorList>
    </citation>
    <scope>NUCLEOTIDE SEQUENCE</scope>
</reference>
<feature type="domain" description="MABP" evidence="16">
    <location>
        <begin position="22"/>
        <end position="166"/>
    </location>
</feature>
<dbReference type="PROSITE" id="PS51497">
    <property type="entry name" value="UMA"/>
    <property type="match status" value="1"/>
</dbReference>
<evidence type="ECO:0000256" key="10">
    <source>
        <dbReference type="ARBA" id="ARBA00023136"/>
    </source>
</evidence>
<evidence type="ECO:0000256" key="5">
    <source>
        <dbReference type="ARBA" id="ARBA00022448"/>
    </source>
</evidence>
<dbReference type="GO" id="GO:0046755">
    <property type="term" value="P:viral budding"/>
    <property type="evidence" value="ECO:0007669"/>
    <property type="project" value="TreeGrafter"/>
</dbReference>
<feature type="compositionally biased region" description="Pro residues" evidence="14">
    <location>
        <begin position="206"/>
        <end position="217"/>
    </location>
</feature>
<evidence type="ECO:0000256" key="14">
    <source>
        <dbReference type="SAM" id="MobiDB-lite"/>
    </source>
</evidence>
<keyword evidence="6" id="KW-0963">Cytoplasm</keyword>
<feature type="domain" description="UMA" evidence="15">
    <location>
        <begin position="236"/>
        <end position="277"/>
    </location>
</feature>
<organism evidence="17">
    <name type="scientific">Nyssomyia neivai</name>
    <dbReference type="NCBI Taxonomy" id="330878"/>
    <lineage>
        <taxon>Eukaryota</taxon>
        <taxon>Metazoa</taxon>
        <taxon>Ecdysozoa</taxon>
        <taxon>Arthropoda</taxon>
        <taxon>Hexapoda</taxon>
        <taxon>Insecta</taxon>
        <taxon>Pterygota</taxon>
        <taxon>Neoptera</taxon>
        <taxon>Endopterygota</taxon>
        <taxon>Diptera</taxon>
        <taxon>Nematocera</taxon>
        <taxon>Psychodoidea</taxon>
        <taxon>Psychodidae</taxon>
        <taxon>Nyssomyia</taxon>
    </lineage>
</organism>
<keyword evidence="9" id="KW-0729">SH3-binding</keyword>
<evidence type="ECO:0000256" key="12">
    <source>
        <dbReference type="ARBA" id="ARBA00033024"/>
    </source>
</evidence>
<protein>
    <recommendedName>
        <fullName evidence="4">Multivesicular body subunit 12A</fullName>
    </recommendedName>
    <alternativeName>
        <fullName evidence="12">ESCRT-I complex subunit MVB12A</fullName>
    </alternativeName>
    <alternativeName>
        <fullName evidence="11">Protein FAM125A</fullName>
    </alternativeName>
</protein>
<evidence type="ECO:0000256" key="11">
    <source>
        <dbReference type="ARBA" id="ARBA00033002"/>
    </source>
</evidence>
<comment type="function">
    <text evidence="13">Component of the ESCRT-I complex, a regulator of vesicular trafficking process. Required for the sorting of endocytic ubiquitinated cargos into multivesicular bodies.</text>
</comment>
<dbReference type="FunFam" id="2.100.10.50:FF:000002">
    <property type="entry name" value="Multivesicular body subunit 12B"/>
    <property type="match status" value="1"/>
</dbReference>
<dbReference type="Pfam" id="PF10240">
    <property type="entry name" value="DUF2464"/>
    <property type="match status" value="1"/>
</dbReference>
<evidence type="ECO:0000256" key="4">
    <source>
        <dbReference type="ARBA" id="ARBA00017653"/>
    </source>
</evidence>
<dbReference type="PROSITE" id="PS51498">
    <property type="entry name" value="MABP"/>
    <property type="match status" value="1"/>
</dbReference>
<evidence type="ECO:0000256" key="6">
    <source>
        <dbReference type="ARBA" id="ARBA00022490"/>
    </source>
</evidence>
<dbReference type="GO" id="GO:0032510">
    <property type="term" value="P:endosome to lysosome transport via multivesicular body sorting pathway"/>
    <property type="evidence" value="ECO:0007669"/>
    <property type="project" value="TreeGrafter"/>
</dbReference>
<keyword evidence="7" id="KW-0967">Endosome</keyword>
<evidence type="ECO:0000256" key="9">
    <source>
        <dbReference type="ARBA" id="ARBA00023036"/>
    </source>
</evidence>
<dbReference type="Gene3D" id="2.100.10.50">
    <property type="match status" value="1"/>
</dbReference>
<evidence type="ECO:0000256" key="1">
    <source>
        <dbReference type="ARBA" id="ARBA00004496"/>
    </source>
</evidence>
<comment type="similarity">
    <text evidence="3">Belongs to the MVB12 family.</text>
</comment>
<evidence type="ECO:0000256" key="13">
    <source>
        <dbReference type="ARBA" id="ARBA00053101"/>
    </source>
</evidence>
<evidence type="ECO:0000256" key="8">
    <source>
        <dbReference type="ARBA" id="ARBA00022927"/>
    </source>
</evidence>
<dbReference type="InterPro" id="IPR018798">
    <property type="entry name" value="MVB12A/B"/>
</dbReference>
<comment type="subcellular location">
    <subcellularLocation>
        <location evidence="1">Cytoplasm</location>
    </subcellularLocation>
    <subcellularLocation>
        <location evidence="2">Late endosome membrane</location>
        <topology evidence="2">Peripheral membrane protein</topology>
    </subcellularLocation>
</comment>
<sequence length="292" mass="32449">MSSPNVLNKNVINTVLNSLPDNRPLTGLIIVENYEKCPKNFTPIHLTYDQDSDADLWRENYLFAKHPGRYLCMTKQDTDTDSVVETISVIGANEKTPDGFSCIKQTTDSTQKAWRKRQLVFKVVERKNASKAVTDIIICLKSKKAPSGFLIAGEINGLSVCYKVGPAVRPLPELPATDNRDKVIPALGNLSISHIYENTKTSPQLPSRPAPKPPTTPQSPTNTLYGTLGGATYAEIDGVPFVLNPNLRQTVTHVPEFKPFNITDVIEYDFTLERQILCTTKAISMTNNPFFH</sequence>
<dbReference type="EMBL" id="GFDF01009999">
    <property type="protein sequence ID" value="JAV04085.1"/>
    <property type="molecule type" value="Transcribed_RNA"/>
</dbReference>
<dbReference type="GO" id="GO:0005829">
    <property type="term" value="C:cytosol"/>
    <property type="evidence" value="ECO:0007669"/>
    <property type="project" value="TreeGrafter"/>
</dbReference>
<dbReference type="InterPro" id="IPR023341">
    <property type="entry name" value="MABP"/>
</dbReference>
<dbReference type="GO" id="GO:0000813">
    <property type="term" value="C:ESCRT I complex"/>
    <property type="evidence" value="ECO:0007669"/>
    <property type="project" value="InterPro"/>
</dbReference>
<name>A0A1L8DCH4_9DIPT</name>
<dbReference type="GO" id="GO:0032801">
    <property type="term" value="P:receptor catabolic process"/>
    <property type="evidence" value="ECO:0007669"/>
    <property type="project" value="TreeGrafter"/>
</dbReference>
<dbReference type="InterPro" id="IPR040335">
    <property type="entry name" value="MVB12A"/>
</dbReference>
<evidence type="ECO:0000259" key="16">
    <source>
        <dbReference type="PROSITE" id="PS51498"/>
    </source>
</evidence>
<feature type="region of interest" description="Disordered" evidence="14">
    <location>
        <begin position="200"/>
        <end position="223"/>
    </location>
</feature>
<keyword evidence="10" id="KW-0472">Membrane</keyword>
<evidence type="ECO:0000259" key="15">
    <source>
        <dbReference type="PROSITE" id="PS51497"/>
    </source>
</evidence>
<evidence type="ECO:0000256" key="2">
    <source>
        <dbReference type="ARBA" id="ARBA00004633"/>
    </source>
</evidence>
<dbReference type="PANTHER" id="PTHR31612:SF2">
    <property type="entry name" value="MULTIVESICULAR BODY SUBUNIT 12A"/>
    <property type="match status" value="1"/>
</dbReference>
<keyword evidence="8" id="KW-0653">Protein transport</keyword>
<dbReference type="InterPro" id="IPR023340">
    <property type="entry name" value="UMA"/>
</dbReference>